<accession>A0AA40KNR6</accession>
<protein>
    <submittedName>
        <fullName evidence="1">Uncharacterized protein</fullName>
    </submittedName>
</protein>
<sequence length="50" mass="5774">PEFWNSLLRLRNFEIAAKQVPRKVDEGIKNGNGSNIEIIKFCRDIPTESE</sequence>
<feature type="non-terminal residue" evidence="1">
    <location>
        <position position="1"/>
    </location>
</feature>
<proteinExistence type="predicted"/>
<dbReference type="EMBL" id="JAHYIQ010000012">
    <property type="protein sequence ID" value="KAK1127141.1"/>
    <property type="molecule type" value="Genomic_DNA"/>
</dbReference>
<keyword evidence="2" id="KW-1185">Reference proteome</keyword>
<name>A0AA40KNR6_9HYME</name>
<dbReference type="AlphaFoldDB" id="A0AA40KNR6"/>
<reference evidence="1" key="1">
    <citation type="submission" date="2021-10" db="EMBL/GenBank/DDBJ databases">
        <title>Melipona bicolor Genome sequencing and assembly.</title>
        <authorList>
            <person name="Araujo N.S."/>
            <person name="Arias M.C."/>
        </authorList>
    </citation>
    <scope>NUCLEOTIDE SEQUENCE</scope>
    <source>
        <strain evidence="1">USP_2M_L1-L4_2017</strain>
        <tissue evidence="1">Whole body</tissue>
    </source>
</reference>
<dbReference type="Proteomes" id="UP001177670">
    <property type="component" value="Unassembled WGS sequence"/>
</dbReference>
<comment type="caution">
    <text evidence="1">The sequence shown here is derived from an EMBL/GenBank/DDBJ whole genome shotgun (WGS) entry which is preliminary data.</text>
</comment>
<organism evidence="1 2">
    <name type="scientific">Melipona bicolor</name>
    <dbReference type="NCBI Taxonomy" id="60889"/>
    <lineage>
        <taxon>Eukaryota</taxon>
        <taxon>Metazoa</taxon>
        <taxon>Ecdysozoa</taxon>
        <taxon>Arthropoda</taxon>
        <taxon>Hexapoda</taxon>
        <taxon>Insecta</taxon>
        <taxon>Pterygota</taxon>
        <taxon>Neoptera</taxon>
        <taxon>Endopterygota</taxon>
        <taxon>Hymenoptera</taxon>
        <taxon>Apocrita</taxon>
        <taxon>Aculeata</taxon>
        <taxon>Apoidea</taxon>
        <taxon>Anthophila</taxon>
        <taxon>Apidae</taxon>
        <taxon>Melipona</taxon>
    </lineage>
</organism>
<evidence type="ECO:0000313" key="1">
    <source>
        <dbReference type="EMBL" id="KAK1127141.1"/>
    </source>
</evidence>
<gene>
    <name evidence="1" type="ORF">K0M31_003689</name>
</gene>
<evidence type="ECO:0000313" key="2">
    <source>
        <dbReference type="Proteomes" id="UP001177670"/>
    </source>
</evidence>